<dbReference type="RefSeq" id="WP_068589713.1">
    <property type="nucleotide sequence ID" value="NZ_LRXL01000026.1"/>
</dbReference>
<gene>
    <name evidence="2" type="ORF">ULVI_03205</name>
</gene>
<dbReference type="AlphaFoldDB" id="A0A167IKV5"/>
<evidence type="ECO:0008006" key="4">
    <source>
        <dbReference type="Google" id="ProtNLM"/>
    </source>
</evidence>
<evidence type="ECO:0000313" key="3">
    <source>
        <dbReference type="Proteomes" id="UP000077013"/>
    </source>
</evidence>
<dbReference type="EMBL" id="LRXL01000026">
    <property type="protein sequence ID" value="OAB79767.1"/>
    <property type="molecule type" value="Genomic_DNA"/>
</dbReference>
<protein>
    <recommendedName>
        <fullName evidence="4">DUF983 domain-containing protein</fullName>
    </recommendedName>
</protein>
<dbReference type="Proteomes" id="UP000077013">
    <property type="component" value="Unassembled WGS sequence"/>
</dbReference>
<keyword evidence="1" id="KW-1133">Transmembrane helix</keyword>
<name>A0A167IKV5_9FLAO</name>
<comment type="caution">
    <text evidence="2">The sequence shown here is derived from an EMBL/GenBank/DDBJ whole genome shotgun (WGS) entry which is preliminary data.</text>
</comment>
<keyword evidence="1" id="KW-0472">Membrane</keyword>
<reference evidence="2 3" key="1">
    <citation type="submission" date="2016-02" db="EMBL/GenBank/DDBJ databases">
        <title>Ulvibacter sp. LPB0005, isolated from Thais luteostoma.</title>
        <authorList>
            <person name="Shin S.-K."/>
            <person name="Yi H."/>
        </authorList>
    </citation>
    <scope>NUCLEOTIDE SEQUENCE [LARGE SCALE GENOMIC DNA]</scope>
    <source>
        <strain evidence="2 3">LPB0005</strain>
    </source>
</reference>
<dbReference type="Pfam" id="PF06170">
    <property type="entry name" value="DUF983"/>
    <property type="match status" value="1"/>
</dbReference>
<proteinExistence type="predicted"/>
<dbReference type="OrthoDB" id="9790326at2"/>
<evidence type="ECO:0000256" key="1">
    <source>
        <dbReference type="SAM" id="Phobius"/>
    </source>
</evidence>
<keyword evidence="1" id="KW-0812">Transmembrane</keyword>
<keyword evidence="3" id="KW-1185">Reference proteome</keyword>
<organism evidence="2 3">
    <name type="scientific">Cochleicola gelatinilyticus</name>
    <dbReference type="NCBI Taxonomy" id="1763537"/>
    <lineage>
        <taxon>Bacteria</taxon>
        <taxon>Pseudomonadati</taxon>
        <taxon>Bacteroidota</taxon>
        <taxon>Flavobacteriia</taxon>
        <taxon>Flavobacteriales</taxon>
        <taxon>Flavobacteriaceae</taxon>
        <taxon>Cochleicola</taxon>
    </lineage>
</organism>
<sequence>MKDSKLYSIFTSTCPVCHTGKMYKKPNPYVFSETLKMNDRCPHCDTKFKIEPSFFYGAMYVSYGVGVAIAIAAFILAFFVFGLDRLQTFFVIMITLLVSFPLILRLSRNIWINMFFTYDPEKAN</sequence>
<dbReference type="STRING" id="1763537.ULVI_03205"/>
<feature type="transmembrane region" description="Helical" evidence="1">
    <location>
        <begin position="86"/>
        <end position="104"/>
    </location>
</feature>
<feature type="transmembrane region" description="Helical" evidence="1">
    <location>
        <begin position="54"/>
        <end position="80"/>
    </location>
</feature>
<dbReference type="InterPro" id="IPR009325">
    <property type="entry name" value="DUF983"/>
</dbReference>
<accession>A0A167IKV5</accession>
<evidence type="ECO:0000313" key="2">
    <source>
        <dbReference type="EMBL" id="OAB79767.1"/>
    </source>
</evidence>